<name>A0ABW9M7M0_9FIRM</name>
<sequence length="236" mass="26244">MKNKKITSSILRLISITFCLIILSAKTVSASKDQTKSNLLDGINKIDYESSLLKKTRAEKFSKLEDDLNIFYDKGSSKIDSKNMFYALNVPEFTEEEYETALDGTGLAGLGKDFKNAGDTYGVNPILLMAMAKHETGNGTSELFINKNNLFGFNAVDHDPYNMATDFNTPADSINTVAKHLKENYLSSDGPYYNGISTDAIGINYATDPDWSKKVNWMMIEVANAMIENFKDETGM</sequence>
<accession>A0ABW9M7M0</accession>
<evidence type="ECO:0000313" key="4">
    <source>
        <dbReference type="Proteomes" id="UP001637996"/>
    </source>
</evidence>
<dbReference type="Proteomes" id="UP001637996">
    <property type="component" value="Unassembled WGS sequence"/>
</dbReference>
<dbReference type="SMART" id="SM00047">
    <property type="entry name" value="LYZ2"/>
    <property type="match status" value="1"/>
</dbReference>
<dbReference type="InterPro" id="IPR002901">
    <property type="entry name" value="MGlyc_endo_b_GlcNAc-like_dom"/>
</dbReference>
<reference evidence="3 4" key="1">
    <citation type="journal article" date="2025" name="Anaerobe">
        <title>Description of Anaerococcus kampingiae sp. nov., Anaerococcus groningensis sp. nov., Anaerococcus martiniensis sp. nov., and Anaerococcus cruorum sp. nov., isolated from human clinical specimens.</title>
        <authorList>
            <person name="Boiten K.E."/>
            <person name="Meijer J."/>
            <person name="van Wezel E.M."/>
            <person name="Veloo A.C.M."/>
        </authorList>
    </citation>
    <scope>NUCLEOTIDE SEQUENCE [LARGE SCALE GENOMIC DNA]</scope>
    <source>
        <strain evidence="3 4">ENR0831</strain>
    </source>
</reference>
<feature type="signal peptide" evidence="1">
    <location>
        <begin position="1"/>
        <end position="30"/>
    </location>
</feature>
<evidence type="ECO:0000256" key="1">
    <source>
        <dbReference type="SAM" id="SignalP"/>
    </source>
</evidence>
<feature type="domain" description="Mannosyl-glycoprotein endo-beta-N-acetylglucosamidase-like" evidence="2">
    <location>
        <begin position="99"/>
        <end position="231"/>
    </location>
</feature>
<evidence type="ECO:0000313" key="3">
    <source>
        <dbReference type="EMBL" id="MFO3664726.1"/>
    </source>
</evidence>
<dbReference type="RefSeq" id="WP_410030516.1">
    <property type="nucleotide sequence ID" value="NZ_JBGMEI010000001.1"/>
</dbReference>
<keyword evidence="1" id="KW-0732">Signal</keyword>
<feature type="chain" id="PRO_5045578206" evidence="1">
    <location>
        <begin position="31"/>
        <end position="236"/>
    </location>
</feature>
<comment type="caution">
    <text evidence="3">The sequence shown here is derived from an EMBL/GenBank/DDBJ whole genome shotgun (WGS) entry which is preliminary data.</text>
</comment>
<organism evidence="3 4">
    <name type="scientific">Anaerococcus martiniensis</name>
    <dbReference type="NCBI Taxonomy" id="3115615"/>
    <lineage>
        <taxon>Bacteria</taxon>
        <taxon>Bacillati</taxon>
        <taxon>Bacillota</taxon>
        <taxon>Tissierellia</taxon>
        <taxon>Tissierellales</taxon>
        <taxon>Peptoniphilaceae</taxon>
        <taxon>Anaerococcus</taxon>
    </lineage>
</organism>
<gene>
    <name evidence="3" type="ORF">ACCQ41_00420</name>
</gene>
<dbReference type="Pfam" id="PF01832">
    <property type="entry name" value="Glucosaminidase"/>
    <property type="match status" value="1"/>
</dbReference>
<keyword evidence="4" id="KW-1185">Reference proteome</keyword>
<evidence type="ECO:0000259" key="2">
    <source>
        <dbReference type="SMART" id="SM00047"/>
    </source>
</evidence>
<dbReference type="Gene3D" id="1.10.530.10">
    <property type="match status" value="1"/>
</dbReference>
<dbReference type="EMBL" id="JBGMEI010000001">
    <property type="protein sequence ID" value="MFO3664726.1"/>
    <property type="molecule type" value="Genomic_DNA"/>
</dbReference>
<protein>
    <submittedName>
        <fullName evidence="3">Glucosaminidase domain-containing protein</fullName>
    </submittedName>
</protein>
<proteinExistence type="predicted"/>